<proteinExistence type="predicted"/>
<sequence length="377" mass="42342">MRLQRSFTSTILASLAWILATSFGTSPLQAQSPAPVEDYVMPEELANLQSQYSSIPDCMYEFIVHQYPAIESWKHRHFRFMTARGMWRYERLDENGLVAEKVCFDGKLFYNYHKLSPTLEILPDPPPPPSSENDFHGQRYRRLAYTHFSLNPLFASLNMPFMARPAVFKIPDIHSPQIWKNVMRRSATRHRLPPGTPANQVHFLLDDEALNGILKLEKLDTPGPPSWRVVEHNYLARSTSGHVTTRYEGWMRFPLGEAQDTSAVLHMPLTTTITTKVLPQSFVVTIELLPNTVMKAPGQLSIDDFRIPKSIVGPPPGYVYDATAVPVNETPSEAAKATRPVKPPSTSGQKPDKLGGTELKPAPRLKPSPGLKPAPKL</sequence>
<evidence type="ECO:0000256" key="1">
    <source>
        <dbReference type="SAM" id="MobiDB-lite"/>
    </source>
</evidence>
<dbReference type="RefSeq" id="WP_113960176.1">
    <property type="nucleotide sequence ID" value="NZ_QNRR01000008.1"/>
</dbReference>
<name>A0A366HEE0_9BACT</name>
<feature type="signal peptide" evidence="2">
    <location>
        <begin position="1"/>
        <end position="30"/>
    </location>
</feature>
<evidence type="ECO:0000256" key="2">
    <source>
        <dbReference type="SAM" id="SignalP"/>
    </source>
</evidence>
<evidence type="ECO:0000313" key="3">
    <source>
        <dbReference type="EMBL" id="RBP40299.1"/>
    </source>
</evidence>
<protein>
    <submittedName>
        <fullName evidence="3">Uncharacterized protein</fullName>
    </submittedName>
</protein>
<evidence type="ECO:0000313" key="4">
    <source>
        <dbReference type="Proteomes" id="UP000253426"/>
    </source>
</evidence>
<feature type="region of interest" description="Disordered" evidence="1">
    <location>
        <begin position="330"/>
        <end position="377"/>
    </location>
</feature>
<dbReference type="Proteomes" id="UP000253426">
    <property type="component" value="Unassembled WGS sequence"/>
</dbReference>
<organism evidence="3 4">
    <name type="scientific">Roseimicrobium gellanilyticum</name>
    <dbReference type="NCBI Taxonomy" id="748857"/>
    <lineage>
        <taxon>Bacteria</taxon>
        <taxon>Pseudomonadati</taxon>
        <taxon>Verrucomicrobiota</taxon>
        <taxon>Verrucomicrobiia</taxon>
        <taxon>Verrucomicrobiales</taxon>
        <taxon>Verrucomicrobiaceae</taxon>
        <taxon>Roseimicrobium</taxon>
    </lineage>
</organism>
<feature type="compositionally biased region" description="Pro residues" evidence="1">
    <location>
        <begin position="364"/>
        <end position="377"/>
    </location>
</feature>
<reference evidence="3 4" key="1">
    <citation type="submission" date="2018-06" db="EMBL/GenBank/DDBJ databases">
        <title>Genomic Encyclopedia of Type Strains, Phase IV (KMG-IV): sequencing the most valuable type-strain genomes for metagenomic binning, comparative biology and taxonomic classification.</title>
        <authorList>
            <person name="Goeker M."/>
        </authorList>
    </citation>
    <scope>NUCLEOTIDE SEQUENCE [LARGE SCALE GENOMIC DNA]</scope>
    <source>
        <strain evidence="3 4">DSM 25532</strain>
    </source>
</reference>
<comment type="caution">
    <text evidence="3">The sequence shown here is derived from an EMBL/GenBank/DDBJ whole genome shotgun (WGS) entry which is preliminary data.</text>
</comment>
<keyword evidence="4" id="KW-1185">Reference proteome</keyword>
<feature type="chain" id="PRO_5016611169" evidence="2">
    <location>
        <begin position="31"/>
        <end position="377"/>
    </location>
</feature>
<gene>
    <name evidence="3" type="ORF">DES53_1085</name>
</gene>
<dbReference type="AlphaFoldDB" id="A0A366HEE0"/>
<accession>A0A366HEE0</accession>
<dbReference type="EMBL" id="QNRR01000008">
    <property type="protein sequence ID" value="RBP40299.1"/>
    <property type="molecule type" value="Genomic_DNA"/>
</dbReference>
<keyword evidence="2" id="KW-0732">Signal</keyword>